<dbReference type="Pfam" id="PF01381">
    <property type="entry name" value="HTH_3"/>
    <property type="match status" value="1"/>
</dbReference>
<feature type="region of interest" description="Disordered" evidence="1">
    <location>
        <begin position="133"/>
        <end position="161"/>
    </location>
</feature>
<dbReference type="Proteomes" id="UP000552097">
    <property type="component" value="Unassembled WGS sequence"/>
</dbReference>
<evidence type="ECO:0000256" key="1">
    <source>
        <dbReference type="SAM" id="MobiDB-lite"/>
    </source>
</evidence>
<dbReference type="PROSITE" id="PS50943">
    <property type="entry name" value="HTH_CROC1"/>
    <property type="match status" value="1"/>
</dbReference>
<dbReference type="EMBL" id="JACHMO010000001">
    <property type="protein sequence ID" value="MBB5807588.1"/>
    <property type="molecule type" value="Genomic_DNA"/>
</dbReference>
<evidence type="ECO:0000259" key="2">
    <source>
        <dbReference type="PROSITE" id="PS50943"/>
    </source>
</evidence>
<feature type="domain" description="HTH cro/C1-type" evidence="2">
    <location>
        <begin position="37"/>
        <end position="76"/>
    </location>
</feature>
<proteinExistence type="predicted"/>
<feature type="compositionally biased region" description="Basic and acidic residues" evidence="1">
    <location>
        <begin position="152"/>
        <end position="161"/>
    </location>
</feature>
<evidence type="ECO:0000313" key="4">
    <source>
        <dbReference type="Proteomes" id="UP000552097"/>
    </source>
</evidence>
<dbReference type="SUPFAM" id="SSF47413">
    <property type="entry name" value="lambda repressor-like DNA-binding domains"/>
    <property type="match status" value="1"/>
</dbReference>
<organism evidence="3 4">
    <name type="scientific">Saccharothrix ecbatanensis</name>
    <dbReference type="NCBI Taxonomy" id="1105145"/>
    <lineage>
        <taxon>Bacteria</taxon>
        <taxon>Bacillati</taxon>
        <taxon>Actinomycetota</taxon>
        <taxon>Actinomycetes</taxon>
        <taxon>Pseudonocardiales</taxon>
        <taxon>Pseudonocardiaceae</taxon>
        <taxon>Saccharothrix</taxon>
    </lineage>
</organism>
<dbReference type="AlphaFoldDB" id="A0A7W9HSF5"/>
<comment type="caution">
    <text evidence="3">The sequence shown here is derived from an EMBL/GenBank/DDBJ whole genome shotgun (WGS) entry which is preliminary data.</text>
</comment>
<reference evidence="3 4" key="1">
    <citation type="submission" date="2020-08" db="EMBL/GenBank/DDBJ databases">
        <title>Sequencing the genomes of 1000 actinobacteria strains.</title>
        <authorList>
            <person name="Klenk H.-P."/>
        </authorList>
    </citation>
    <scope>NUCLEOTIDE SEQUENCE [LARGE SCALE GENOMIC DNA]</scope>
    <source>
        <strain evidence="3 4">DSM 45486</strain>
    </source>
</reference>
<gene>
    <name evidence="3" type="ORF">F4560_007356</name>
</gene>
<keyword evidence="4" id="KW-1185">Reference proteome</keyword>
<dbReference type="InterPro" id="IPR010982">
    <property type="entry name" value="Lambda_DNA-bd_dom_sf"/>
</dbReference>
<dbReference type="InterPro" id="IPR001387">
    <property type="entry name" value="Cro/C1-type_HTH"/>
</dbReference>
<protein>
    <submittedName>
        <fullName evidence="3">Transcriptional regulator with XRE-family HTH domain</fullName>
    </submittedName>
</protein>
<evidence type="ECO:0000313" key="3">
    <source>
        <dbReference type="EMBL" id="MBB5807588.1"/>
    </source>
</evidence>
<name>A0A7W9HSF5_9PSEU</name>
<dbReference type="GO" id="GO:0003677">
    <property type="term" value="F:DNA binding"/>
    <property type="evidence" value="ECO:0007669"/>
    <property type="project" value="InterPro"/>
</dbReference>
<dbReference type="Gene3D" id="1.10.260.40">
    <property type="entry name" value="lambda repressor-like DNA-binding domains"/>
    <property type="match status" value="1"/>
</dbReference>
<dbReference type="RefSeq" id="WP_184927624.1">
    <property type="nucleotide sequence ID" value="NZ_JACHMO010000001.1"/>
</dbReference>
<accession>A0A7W9HSF5</accession>
<sequence>MTPPSGRRTLAQALTTLIGKKAERDGEASVADQVIGEAIGKSRTTVWKLRTGQEVNPKIETLEALARYFGVRVGYFLDEDSAAIADDQLDSLVAARRLQETAEKHGVRGINARLGSLSPDSLAAVARLIEQLGESEGQRPFPHGEATPSGTDRPDRSAPAD</sequence>
<dbReference type="CDD" id="cd00093">
    <property type="entry name" value="HTH_XRE"/>
    <property type="match status" value="1"/>
</dbReference>